<gene>
    <name evidence="3" type="ORF">A6E74_00730</name>
</gene>
<dbReference type="Gene3D" id="3.30.360.10">
    <property type="entry name" value="Dihydrodipicolinate Reductase, domain 2"/>
    <property type="match status" value="1"/>
</dbReference>
<dbReference type="AlphaFoldDB" id="A0A179EUP8"/>
<reference evidence="3 4" key="1">
    <citation type="submission" date="2016-04" db="EMBL/GenBank/DDBJ databases">
        <title>Draft genome of an Enterococcus thailandicus strain isolated from bovine feces.</title>
        <authorList>
            <person name="Beukers A.G."/>
            <person name="Zaheer R."/>
            <person name="Goji N."/>
            <person name="Cook S.R."/>
            <person name="Amoako K."/>
            <person name="Chaves A.V."/>
            <person name="Ward M.P."/>
            <person name="Mcallister T.A."/>
        </authorList>
    </citation>
    <scope>NUCLEOTIDE SEQUENCE [LARGE SCALE GENOMIC DNA]</scope>
    <source>
        <strain evidence="3 4">F0711D 46</strain>
    </source>
</reference>
<comment type="caution">
    <text evidence="3">The sequence shown here is derived from an EMBL/GenBank/DDBJ whole genome shotgun (WGS) entry which is preliminary data.</text>
</comment>
<dbReference type="InterPro" id="IPR055170">
    <property type="entry name" value="GFO_IDH_MocA-like_dom"/>
</dbReference>
<name>A0A179EUP8_ENTTH</name>
<evidence type="ECO:0000259" key="1">
    <source>
        <dbReference type="Pfam" id="PF01408"/>
    </source>
</evidence>
<dbReference type="InterPro" id="IPR000683">
    <property type="entry name" value="Gfo/Idh/MocA-like_OxRdtase_N"/>
</dbReference>
<dbReference type="SUPFAM" id="SSF55347">
    <property type="entry name" value="Glyceraldehyde-3-phosphate dehydrogenase-like, C-terminal domain"/>
    <property type="match status" value="1"/>
</dbReference>
<dbReference type="RefSeq" id="WP_067480593.1">
    <property type="nucleotide sequence ID" value="NZ_BSWU01000002.1"/>
</dbReference>
<dbReference type="Proteomes" id="UP000078516">
    <property type="component" value="Unassembled WGS sequence"/>
</dbReference>
<keyword evidence="4" id="KW-1185">Reference proteome</keyword>
<dbReference type="Gene3D" id="3.40.50.720">
    <property type="entry name" value="NAD(P)-binding Rossmann-like Domain"/>
    <property type="match status" value="1"/>
</dbReference>
<evidence type="ECO:0000313" key="4">
    <source>
        <dbReference type="Proteomes" id="UP000078516"/>
    </source>
</evidence>
<feature type="domain" description="Gfo/Idh/MocA-like oxidoreductase N-terminal" evidence="1">
    <location>
        <begin position="3"/>
        <end position="119"/>
    </location>
</feature>
<dbReference type="Pfam" id="PF01408">
    <property type="entry name" value="GFO_IDH_MocA"/>
    <property type="match status" value="1"/>
</dbReference>
<evidence type="ECO:0000259" key="2">
    <source>
        <dbReference type="Pfam" id="PF22725"/>
    </source>
</evidence>
<evidence type="ECO:0000313" key="3">
    <source>
        <dbReference type="EMBL" id="OAQ56931.1"/>
    </source>
</evidence>
<organism evidence="3 4">
    <name type="scientific">Enterococcus thailandicus</name>
    <dbReference type="NCBI Taxonomy" id="417368"/>
    <lineage>
        <taxon>Bacteria</taxon>
        <taxon>Bacillati</taxon>
        <taxon>Bacillota</taxon>
        <taxon>Bacilli</taxon>
        <taxon>Lactobacillales</taxon>
        <taxon>Enterococcaceae</taxon>
        <taxon>Enterococcus</taxon>
    </lineage>
</organism>
<proteinExistence type="predicted"/>
<dbReference type="EMBL" id="LWMN01000001">
    <property type="protein sequence ID" value="OAQ56931.1"/>
    <property type="molecule type" value="Genomic_DNA"/>
</dbReference>
<dbReference type="GO" id="GO:0000166">
    <property type="term" value="F:nucleotide binding"/>
    <property type="evidence" value="ECO:0007669"/>
    <property type="project" value="InterPro"/>
</dbReference>
<accession>A0A179EUP8</accession>
<feature type="domain" description="GFO/IDH/MocA-like oxidoreductase" evidence="2">
    <location>
        <begin position="156"/>
        <end position="222"/>
    </location>
</feature>
<dbReference type="Pfam" id="PF22725">
    <property type="entry name" value="GFO_IDH_MocA_C3"/>
    <property type="match status" value="1"/>
</dbReference>
<dbReference type="PANTHER" id="PTHR43054">
    <property type="match status" value="1"/>
</dbReference>
<protein>
    <submittedName>
        <fullName evidence="3">Oxidoreductase</fullName>
    </submittedName>
</protein>
<dbReference type="PANTHER" id="PTHR43054:SF1">
    <property type="entry name" value="SCYLLO-INOSITOL 2-DEHYDROGENASE (NADP(+)) IOLU"/>
    <property type="match status" value="1"/>
</dbReference>
<sequence length="337" mass="38063">MIHLGIIGTNWITHQFVEAALSTKKYELTAVYSRKLEKAQAFGEKYSGDIEFATDLVTFFGIAHMDTVYIASPNSLHFEQAKQAILAGKNVIVEKPAFSTPKEMDEIIHLANEQKVYFFEAARNIHEKGFKKVTDHLPSKDEIIGANFSYMKYSSRYDQVLDGEEPNIFSPHFSGGAMMDLGVYLVYAAVAWFGMPKEVHYFSRKISTGVDGLGWGILRYDSFDVAIQPGKIGDSFMPSEIYFDSGTLVLNGVNAIEKAEFHDRNQQEIVDLAIQVAENPMVEEAADFANVLNHREDRAWGLLYEEWVELARNVNQVVYDLRKNGGITFDADNEEEI</sequence>
<dbReference type="SUPFAM" id="SSF51735">
    <property type="entry name" value="NAD(P)-binding Rossmann-fold domains"/>
    <property type="match status" value="1"/>
</dbReference>
<dbReference type="InterPro" id="IPR036291">
    <property type="entry name" value="NAD(P)-bd_dom_sf"/>
</dbReference>